<dbReference type="KEGG" id="anf:AQPE_4003"/>
<organism evidence="1 2">
    <name type="scientific">Aquipluma nitroreducens</name>
    <dbReference type="NCBI Taxonomy" id="2010828"/>
    <lineage>
        <taxon>Bacteria</taxon>
        <taxon>Pseudomonadati</taxon>
        <taxon>Bacteroidota</taxon>
        <taxon>Bacteroidia</taxon>
        <taxon>Marinilabiliales</taxon>
        <taxon>Prolixibacteraceae</taxon>
        <taxon>Aquipluma</taxon>
    </lineage>
</organism>
<protein>
    <submittedName>
        <fullName evidence="1">Uncharacterized protein</fullName>
    </submittedName>
</protein>
<evidence type="ECO:0000313" key="2">
    <source>
        <dbReference type="Proteomes" id="UP001193389"/>
    </source>
</evidence>
<dbReference type="RefSeq" id="WP_318348029.1">
    <property type="nucleotide sequence ID" value="NZ_AP018694.1"/>
</dbReference>
<proteinExistence type="predicted"/>
<evidence type="ECO:0000313" key="1">
    <source>
        <dbReference type="EMBL" id="BBE19815.1"/>
    </source>
</evidence>
<reference evidence="1" key="1">
    <citation type="journal article" date="2020" name="Int. J. Syst. Evol. Microbiol.">
        <title>Aquipluma nitroreducens gen. nov. sp. nov., a novel facultatively anaerobic bacterium isolated from a freshwater lake.</title>
        <authorList>
            <person name="Watanabe M."/>
            <person name="Kojima H."/>
            <person name="Fukui M."/>
        </authorList>
    </citation>
    <scope>NUCLEOTIDE SEQUENCE</scope>
    <source>
        <strain evidence="1">MeG22</strain>
    </source>
</reference>
<accession>A0A5K7SE98</accession>
<gene>
    <name evidence="1" type="ORF">AQPE_4003</name>
</gene>
<dbReference type="EMBL" id="AP018694">
    <property type="protein sequence ID" value="BBE19815.1"/>
    <property type="molecule type" value="Genomic_DNA"/>
</dbReference>
<sequence>MPFFEFLSDNVLRGKCETNHFHIVVADDINTQDLPSLPQKTLGTFMHEYLHYIQFNDTLFGISYGMVFNNYYATCRQFFSENDTLEIPLKIQELNPVIRANVEKYKKLKGTVKDFGIKIDRIEISPLAIEEAKRNKTGVFVKGYDGEGRSIDFEFGYLCIIEGMAHQFQTFFDPTVEHPEIPYNVVEIICRSNYPDLLIDAKMLFSICMCSLIYTNPSTGFFEVLEILRHNPQFNGRDLYQYMIKGSTVTSDGVKYTIEDIFVDMITNYEGNIKATIQAELNYYSKVFKNCTQEIKSGESLLLNLLYLSDISSKKSVDEILNFYGLPYIEFNNLTMMPGKQKNKTSFLDLARLIGFELVIKRFIPQIDIGKYPKYDPKCPMYHKCKNTLYKEGIEDHQRAQMSEECENKQWQKQEICLMTMALKWCNIHGKEVTQNELPMKYR</sequence>
<keyword evidence="2" id="KW-1185">Reference proteome</keyword>
<dbReference type="Proteomes" id="UP001193389">
    <property type="component" value="Chromosome"/>
</dbReference>
<dbReference type="AlphaFoldDB" id="A0A5K7SE98"/>
<name>A0A5K7SE98_9BACT</name>